<organism evidence="1 2">
    <name type="scientific">Rhizopogon vesiculosus</name>
    <dbReference type="NCBI Taxonomy" id="180088"/>
    <lineage>
        <taxon>Eukaryota</taxon>
        <taxon>Fungi</taxon>
        <taxon>Dikarya</taxon>
        <taxon>Basidiomycota</taxon>
        <taxon>Agaricomycotina</taxon>
        <taxon>Agaricomycetes</taxon>
        <taxon>Agaricomycetidae</taxon>
        <taxon>Boletales</taxon>
        <taxon>Suillineae</taxon>
        <taxon>Rhizopogonaceae</taxon>
        <taxon>Rhizopogon</taxon>
    </lineage>
</organism>
<sequence>MDSAALEFFKQQTGVTGEDELNLLFKQKLSRGAVLLYLRVRIHKASHADGAYTSTVDELPEDPRLTISRHPKYQSILQLASDHTGALLLDIGCCFGNDARKAVVDGWPATLSSDIRQGTPRSMDKANKCKFRLTLCNNILGFGTLTLPIYS</sequence>
<reference evidence="1 2" key="1">
    <citation type="submission" date="2016-03" db="EMBL/GenBank/DDBJ databases">
        <title>Comparative genomics of the ectomycorrhizal sister species Rhizopogon vinicolor and Rhizopogon vesiculosus (Basidiomycota: Boletales) reveals a divergence of the mating type B locus.</title>
        <authorList>
            <person name="Mujic A.B."/>
            <person name="Kuo A."/>
            <person name="Tritt A."/>
            <person name="Lipzen A."/>
            <person name="Chen C."/>
            <person name="Johnson J."/>
            <person name="Sharma A."/>
            <person name="Barry K."/>
            <person name="Grigoriev I.V."/>
            <person name="Spatafora J.W."/>
        </authorList>
    </citation>
    <scope>NUCLEOTIDE SEQUENCE [LARGE SCALE GENOMIC DNA]</scope>
    <source>
        <strain evidence="1 2">AM-OR11-056</strain>
    </source>
</reference>
<keyword evidence="2" id="KW-1185">Reference proteome</keyword>
<dbReference type="STRING" id="180088.A0A1J8PGN3"/>
<dbReference type="OrthoDB" id="2094832at2759"/>
<accession>A0A1J8PGN3</accession>
<dbReference type="EMBL" id="LVVM01006306">
    <property type="protein sequence ID" value="OJA08390.1"/>
    <property type="molecule type" value="Genomic_DNA"/>
</dbReference>
<protein>
    <submittedName>
        <fullName evidence="1">Uncharacterized protein</fullName>
    </submittedName>
</protein>
<proteinExistence type="predicted"/>
<comment type="caution">
    <text evidence="1">The sequence shown here is derived from an EMBL/GenBank/DDBJ whole genome shotgun (WGS) entry which is preliminary data.</text>
</comment>
<evidence type="ECO:0000313" key="1">
    <source>
        <dbReference type="EMBL" id="OJA08390.1"/>
    </source>
</evidence>
<dbReference type="Proteomes" id="UP000183567">
    <property type="component" value="Unassembled WGS sequence"/>
</dbReference>
<evidence type="ECO:0000313" key="2">
    <source>
        <dbReference type="Proteomes" id="UP000183567"/>
    </source>
</evidence>
<dbReference type="AlphaFoldDB" id="A0A1J8PGN3"/>
<gene>
    <name evidence="1" type="ORF">AZE42_00976</name>
</gene>
<name>A0A1J8PGN3_9AGAM</name>